<dbReference type="GO" id="GO:0006355">
    <property type="term" value="P:regulation of DNA-templated transcription"/>
    <property type="evidence" value="ECO:0007669"/>
    <property type="project" value="InterPro"/>
</dbReference>
<dbReference type="Gene3D" id="1.10.10.10">
    <property type="entry name" value="Winged helix-like DNA-binding domain superfamily/Winged helix DNA-binding domain"/>
    <property type="match status" value="1"/>
</dbReference>
<proteinExistence type="predicted"/>
<dbReference type="KEGG" id="aon:DEH84_06280"/>
<dbReference type="GO" id="GO:0003677">
    <property type="term" value="F:DNA binding"/>
    <property type="evidence" value="ECO:0007669"/>
    <property type="project" value="UniProtKB-KW"/>
</dbReference>
<dbReference type="GO" id="GO:0000160">
    <property type="term" value="P:phosphorelay signal transduction system"/>
    <property type="evidence" value="ECO:0007669"/>
    <property type="project" value="InterPro"/>
</dbReference>
<dbReference type="Pfam" id="PF00072">
    <property type="entry name" value="Response_reg"/>
    <property type="match status" value="1"/>
</dbReference>
<evidence type="ECO:0000313" key="8">
    <source>
        <dbReference type="Proteomes" id="UP000244892"/>
    </source>
</evidence>
<dbReference type="RefSeq" id="WP_109035769.1">
    <property type="nucleotide sequence ID" value="NZ_CP029210.1"/>
</dbReference>
<dbReference type="InterPro" id="IPR000792">
    <property type="entry name" value="Tscrpt_reg_LuxR_C"/>
</dbReference>
<dbReference type="SMART" id="SM00421">
    <property type="entry name" value="HTH_LUXR"/>
    <property type="match status" value="1"/>
</dbReference>
<evidence type="ECO:0000256" key="4">
    <source>
        <dbReference type="PROSITE-ProRule" id="PRU00169"/>
    </source>
</evidence>
<protein>
    <recommendedName>
        <fullName evidence="9">DNA-binding response regulator</fullName>
    </recommendedName>
</protein>
<evidence type="ECO:0000313" key="7">
    <source>
        <dbReference type="EMBL" id="AWI53081.1"/>
    </source>
</evidence>
<keyword evidence="4" id="KW-0597">Phosphoprotein</keyword>
<organism evidence="7 8">
    <name type="scientific">Aquabacterium olei</name>
    <dbReference type="NCBI Taxonomy" id="1296669"/>
    <lineage>
        <taxon>Bacteria</taxon>
        <taxon>Pseudomonadati</taxon>
        <taxon>Pseudomonadota</taxon>
        <taxon>Betaproteobacteria</taxon>
        <taxon>Burkholderiales</taxon>
        <taxon>Aquabacterium</taxon>
    </lineage>
</organism>
<evidence type="ECO:0000259" key="6">
    <source>
        <dbReference type="PROSITE" id="PS50110"/>
    </source>
</evidence>
<dbReference type="InterPro" id="IPR001789">
    <property type="entry name" value="Sig_transdc_resp-reg_receiver"/>
</dbReference>
<gene>
    <name evidence="7" type="ORF">DEH84_06280</name>
</gene>
<dbReference type="CDD" id="cd06170">
    <property type="entry name" value="LuxR_C_like"/>
    <property type="match status" value="1"/>
</dbReference>
<keyword evidence="3" id="KW-0804">Transcription</keyword>
<dbReference type="Gene3D" id="3.40.50.2300">
    <property type="match status" value="1"/>
</dbReference>
<dbReference type="PRINTS" id="PR00038">
    <property type="entry name" value="HTHLUXR"/>
</dbReference>
<evidence type="ECO:0000256" key="2">
    <source>
        <dbReference type="ARBA" id="ARBA00023125"/>
    </source>
</evidence>
<dbReference type="InterPro" id="IPR011006">
    <property type="entry name" value="CheY-like_superfamily"/>
</dbReference>
<keyword evidence="8" id="KW-1185">Reference proteome</keyword>
<dbReference type="SUPFAM" id="SSF46894">
    <property type="entry name" value="C-terminal effector domain of the bipartite response regulators"/>
    <property type="match status" value="1"/>
</dbReference>
<dbReference type="CDD" id="cd00156">
    <property type="entry name" value="REC"/>
    <property type="match status" value="1"/>
</dbReference>
<name>A0A2U8FPU4_9BURK</name>
<dbReference type="OrthoDB" id="9793549at2"/>
<dbReference type="InterPro" id="IPR016032">
    <property type="entry name" value="Sig_transdc_resp-reg_C-effctor"/>
</dbReference>
<sequence>MNAPTPLPEQAHNTVIGRLQSLTPRQMQVCELVVEGLTNKEIAERLDITVHTVKVHRAEVMRQMAVDSVAELVRAVMAPQPLEGGAPLIDVARPLRVIVVEDQDLLRQLMTRSLNQFGHHAVGVRNGYELADEWARGAADILVVDIELGTQENGLDLTARFRQENGCGVIIVSAHGRTDDRIAGLERGADAFFVKPVSFKELHAAITNLGKRLRKA</sequence>
<feature type="domain" description="HTH luxR-type" evidence="5">
    <location>
        <begin position="15"/>
        <end position="80"/>
    </location>
</feature>
<evidence type="ECO:0008006" key="9">
    <source>
        <dbReference type="Google" id="ProtNLM"/>
    </source>
</evidence>
<dbReference type="Pfam" id="PF00196">
    <property type="entry name" value="GerE"/>
    <property type="match status" value="1"/>
</dbReference>
<accession>A0A2U8FPU4</accession>
<dbReference type="EMBL" id="CP029210">
    <property type="protein sequence ID" value="AWI53081.1"/>
    <property type="molecule type" value="Genomic_DNA"/>
</dbReference>
<keyword evidence="2" id="KW-0238">DNA-binding</keyword>
<feature type="modified residue" description="4-aspartylphosphate" evidence="4">
    <location>
        <position position="145"/>
    </location>
</feature>
<dbReference type="AlphaFoldDB" id="A0A2U8FPU4"/>
<evidence type="ECO:0000259" key="5">
    <source>
        <dbReference type="PROSITE" id="PS50043"/>
    </source>
</evidence>
<dbReference type="Proteomes" id="UP000244892">
    <property type="component" value="Chromosome"/>
</dbReference>
<evidence type="ECO:0000256" key="1">
    <source>
        <dbReference type="ARBA" id="ARBA00023015"/>
    </source>
</evidence>
<dbReference type="InterPro" id="IPR036388">
    <property type="entry name" value="WH-like_DNA-bd_sf"/>
</dbReference>
<dbReference type="PROSITE" id="PS50043">
    <property type="entry name" value="HTH_LUXR_2"/>
    <property type="match status" value="1"/>
</dbReference>
<feature type="domain" description="Response regulatory" evidence="6">
    <location>
        <begin position="96"/>
        <end position="210"/>
    </location>
</feature>
<keyword evidence="1" id="KW-0805">Transcription regulation</keyword>
<dbReference type="PROSITE" id="PS50110">
    <property type="entry name" value="RESPONSE_REGULATORY"/>
    <property type="match status" value="1"/>
</dbReference>
<dbReference type="PANTHER" id="PTHR44688">
    <property type="entry name" value="DNA-BINDING TRANSCRIPTIONAL ACTIVATOR DEVR_DOSR"/>
    <property type="match status" value="1"/>
</dbReference>
<dbReference type="SUPFAM" id="SSF52172">
    <property type="entry name" value="CheY-like"/>
    <property type="match status" value="1"/>
</dbReference>
<dbReference type="SMART" id="SM00448">
    <property type="entry name" value="REC"/>
    <property type="match status" value="1"/>
</dbReference>
<evidence type="ECO:0000256" key="3">
    <source>
        <dbReference type="ARBA" id="ARBA00023163"/>
    </source>
</evidence>
<dbReference type="PANTHER" id="PTHR44688:SF16">
    <property type="entry name" value="DNA-BINDING TRANSCRIPTIONAL ACTIVATOR DEVR_DOSR"/>
    <property type="match status" value="1"/>
</dbReference>
<reference evidence="7 8" key="1">
    <citation type="submission" date="2018-05" db="EMBL/GenBank/DDBJ databases">
        <title>complete genome sequence of Aquabacterium olei NBRC 110486.</title>
        <authorList>
            <person name="Tang B."/>
            <person name="Chang J."/>
            <person name="Zhang L."/>
            <person name="Yang H."/>
        </authorList>
    </citation>
    <scope>NUCLEOTIDE SEQUENCE [LARGE SCALE GENOMIC DNA]</scope>
    <source>
        <strain evidence="7 8">NBRC 110486</strain>
    </source>
</reference>